<sequence length="106" mass="12285">MQIIVTQKDDLLTSKELCLSSDISEAILYELVEHNIAVPIEGKHVTQWQFTVSAVTLVKKAARIQHDFSLDWSAIALVLQLLDERDELIFENEMLKRHLSRFKHLE</sequence>
<name>A0A0F9K226_9ZZZZ</name>
<comment type="caution">
    <text evidence="1">The sequence shown here is derived from an EMBL/GenBank/DDBJ whole genome shotgun (WGS) entry which is preliminary data.</text>
</comment>
<evidence type="ECO:0000313" key="1">
    <source>
        <dbReference type="EMBL" id="KKM76124.1"/>
    </source>
</evidence>
<organism evidence="1">
    <name type="scientific">marine sediment metagenome</name>
    <dbReference type="NCBI Taxonomy" id="412755"/>
    <lineage>
        <taxon>unclassified sequences</taxon>
        <taxon>metagenomes</taxon>
        <taxon>ecological metagenomes</taxon>
    </lineage>
</organism>
<dbReference type="AlphaFoldDB" id="A0A0F9K226"/>
<reference evidence="1" key="1">
    <citation type="journal article" date="2015" name="Nature">
        <title>Complex archaea that bridge the gap between prokaryotes and eukaryotes.</title>
        <authorList>
            <person name="Spang A."/>
            <person name="Saw J.H."/>
            <person name="Jorgensen S.L."/>
            <person name="Zaremba-Niedzwiedzka K."/>
            <person name="Martijn J."/>
            <person name="Lind A.E."/>
            <person name="van Eijk R."/>
            <person name="Schleper C."/>
            <person name="Guy L."/>
            <person name="Ettema T.J."/>
        </authorList>
    </citation>
    <scope>NUCLEOTIDE SEQUENCE</scope>
</reference>
<accession>A0A0F9K226</accession>
<proteinExistence type="predicted"/>
<dbReference type="EMBL" id="LAZR01008862">
    <property type="protein sequence ID" value="KKM76124.1"/>
    <property type="molecule type" value="Genomic_DNA"/>
</dbReference>
<dbReference type="Pfam" id="PF13591">
    <property type="entry name" value="MerR_2"/>
    <property type="match status" value="1"/>
</dbReference>
<protein>
    <recommendedName>
        <fullName evidence="2">Chaperone modulatory protein CbpM</fullName>
    </recommendedName>
</protein>
<gene>
    <name evidence="1" type="ORF">LCGC14_1383350</name>
</gene>
<dbReference type="Gene3D" id="1.10.1660.10">
    <property type="match status" value="1"/>
</dbReference>
<evidence type="ECO:0008006" key="2">
    <source>
        <dbReference type="Google" id="ProtNLM"/>
    </source>
</evidence>